<reference evidence="2" key="2">
    <citation type="submission" date="2013-03" db="EMBL/GenBank/DDBJ databases">
        <title>Sequence assembly of the Biomphalaria glabrata genome version 4.3.</title>
        <authorList>
            <person name="Warren W."/>
            <person name="Wilson R.K."/>
            <person name="Hillier L.W."/>
            <person name="Minx P."/>
        </authorList>
    </citation>
    <scope>NUCLEOTIDE SEQUENCE</scope>
    <source>
        <strain evidence="2">BB02</strain>
    </source>
</reference>
<reference evidence="2" key="1">
    <citation type="journal article" date="2004" name="J. Parasitol.">
        <title>The mitochondrial genome of Biomphalaria glabrata (Gastropoda: Basommatophora), intermediate host of Schistosoma mansoni.</title>
        <authorList>
            <person name="DeJong R.J."/>
            <person name="Emery A.M."/>
            <person name="Adema C.M."/>
        </authorList>
    </citation>
    <scope>NUCLEOTIDE SEQUENCE</scope>
    <source>
        <strain evidence="2">BB02</strain>
    </source>
</reference>
<dbReference type="Proteomes" id="UP000076420">
    <property type="component" value="Unassembled WGS sequence"/>
</dbReference>
<sequence>MGGAHSKKTKRGKSKSQVRSAHAPEASADKMRICQVILPDGSQVQKKVYSVQSAFEIKEDCLPNENINLENYVVVLWFDDDQPEIEMKDEDEFGNQLFEFDHIILRERLNEARGNELDNAIKLKQPRP</sequence>
<reference evidence="3" key="3">
    <citation type="submission" date="2020-05" db="UniProtKB">
        <authorList>
            <consortium name="EnsemblMetazoa"/>
        </authorList>
    </citation>
    <scope>IDENTIFICATION</scope>
    <source>
        <strain evidence="3">BB02</strain>
    </source>
</reference>
<protein>
    <submittedName>
        <fullName evidence="3">Uncharacterized protein</fullName>
    </submittedName>
</protein>
<dbReference type="RefSeq" id="XP_013090008.2">
    <property type="nucleotide sequence ID" value="XM_013234554.2"/>
</dbReference>
<evidence type="ECO:0000313" key="3">
    <source>
        <dbReference type="EnsemblMetazoa" id="BGLB024343-PB"/>
    </source>
</evidence>
<evidence type="ECO:0000256" key="1">
    <source>
        <dbReference type="SAM" id="MobiDB-lite"/>
    </source>
</evidence>
<gene>
    <name evidence="3" type="primary">106073890</name>
</gene>
<organism evidence="3 4">
    <name type="scientific">Biomphalaria glabrata</name>
    <name type="common">Bloodfluke planorb</name>
    <name type="synonym">Freshwater snail</name>
    <dbReference type="NCBI Taxonomy" id="6526"/>
    <lineage>
        <taxon>Eukaryota</taxon>
        <taxon>Metazoa</taxon>
        <taxon>Spiralia</taxon>
        <taxon>Lophotrochozoa</taxon>
        <taxon>Mollusca</taxon>
        <taxon>Gastropoda</taxon>
        <taxon>Heterobranchia</taxon>
        <taxon>Euthyneura</taxon>
        <taxon>Panpulmonata</taxon>
        <taxon>Hygrophila</taxon>
        <taxon>Lymnaeoidea</taxon>
        <taxon>Planorbidae</taxon>
        <taxon>Biomphalaria</taxon>
    </lineage>
</organism>
<dbReference type="EnsemblMetazoa" id="BGLB024343-RC">
    <property type="protein sequence ID" value="BGLB024343-PC"/>
    <property type="gene ID" value="BGLB024343"/>
</dbReference>
<dbReference type="RefSeq" id="XP_013090005.2">
    <property type="nucleotide sequence ID" value="XM_013234551.2"/>
</dbReference>
<dbReference type="KEGG" id="bgt:106073890"/>
<dbReference type="OrthoDB" id="10279858at2759"/>
<dbReference type="EnsemblMetazoa" id="BGLB024343-RA">
    <property type="protein sequence ID" value="BGLB024343-PA"/>
    <property type="gene ID" value="BGLB024343"/>
</dbReference>
<dbReference type="AlphaFoldDB" id="A0A2C9KWF6"/>
<evidence type="ECO:0000313" key="2">
    <source>
        <dbReference type="EnsemblMetazoa" id="BGLB024343-PA"/>
    </source>
</evidence>
<proteinExistence type="predicted"/>
<evidence type="ECO:0000313" key="4">
    <source>
        <dbReference type="Proteomes" id="UP000076420"/>
    </source>
</evidence>
<feature type="region of interest" description="Disordered" evidence="1">
    <location>
        <begin position="1"/>
        <end position="26"/>
    </location>
</feature>
<feature type="compositionally biased region" description="Basic residues" evidence="1">
    <location>
        <begin position="1"/>
        <end position="16"/>
    </location>
</feature>
<dbReference type="VEuPathDB" id="VectorBase:BGLAX_044013"/>
<dbReference type="EnsemblMetazoa" id="BGLB024343-RD">
    <property type="protein sequence ID" value="BGLB024343-PD"/>
    <property type="gene ID" value="BGLB024343"/>
</dbReference>
<dbReference type="EnsemblMetazoa" id="BGLB024343-RB">
    <property type="protein sequence ID" value="BGLB024343-PB"/>
    <property type="gene ID" value="BGLB024343"/>
</dbReference>
<name>A0A2C9KWF6_BIOGL</name>
<accession>A0A2C9KWF6</accession>
<dbReference type="VEuPathDB" id="VectorBase:BGLB024343"/>